<evidence type="ECO:0000313" key="2">
    <source>
        <dbReference type="EMBL" id="MEF3082665.1"/>
    </source>
</evidence>
<evidence type="ECO:0008006" key="4">
    <source>
        <dbReference type="Google" id="ProtNLM"/>
    </source>
</evidence>
<accession>A0ABU7WFB1</accession>
<name>A0ABU7WFB1_9GAMM</name>
<feature type="chain" id="PRO_5045137354" description="Secretin/TonB short N-terminal domain-containing protein" evidence="1">
    <location>
        <begin position="29"/>
        <end position="153"/>
    </location>
</feature>
<dbReference type="Gene3D" id="3.55.50.30">
    <property type="match status" value="1"/>
</dbReference>
<reference evidence="2 3" key="1">
    <citation type="submission" date="2024-01" db="EMBL/GenBank/DDBJ databases">
        <title>Novel species of the genus Luteimonas isolated from rivers.</title>
        <authorList>
            <person name="Lu H."/>
        </authorList>
    </citation>
    <scope>NUCLEOTIDE SEQUENCE [LARGE SCALE GENOMIC DNA]</scope>
    <source>
        <strain evidence="2 3">SMYT11W</strain>
    </source>
</reference>
<gene>
    <name evidence="2" type="ORF">V3391_10665</name>
</gene>
<feature type="signal peptide" evidence="1">
    <location>
        <begin position="1"/>
        <end position="28"/>
    </location>
</feature>
<comment type="caution">
    <text evidence="2">The sequence shown here is derived from an EMBL/GenBank/DDBJ whole genome shotgun (WGS) entry which is preliminary data.</text>
</comment>
<evidence type="ECO:0000256" key="1">
    <source>
        <dbReference type="SAM" id="SignalP"/>
    </source>
</evidence>
<protein>
    <recommendedName>
        <fullName evidence="4">Secretin/TonB short N-terminal domain-containing protein</fullName>
    </recommendedName>
</protein>
<keyword evidence="1" id="KW-0732">Signal</keyword>
<evidence type="ECO:0000313" key="3">
    <source>
        <dbReference type="Proteomes" id="UP001358324"/>
    </source>
</evidence>
<dbReference type="EMBL" id="JAZHBM010000002">
    <property type="protein sequence ID" value="MEF3082665.1"/>
    <property type="molecule type" value="Genomic_DNA"/>
</dbReference>
<proteinExistence type="predicted"/>
<dbReference type="PROSITE" id="PS51257">
    <property type="entry name" value="PROKAR_LIPOPROTEIN"/>
    <property type="match status" value="1"/>
</dbReference>
<dbReference type="Proteomes" id="UP001358324">
    <property type="component" value="Unassembled WGS sequence"/>
</dbReference>
<keyword evidence="3" id="KW-1185">Reference proteome</keyword>
<organism evidence="2 3">
    <name type="scientific">Luteimonas flava</name>
    <dbReference type="NCBI Taxonomy" id="3115822"/>
    <lineage>
        <taxon>Bacteria</taxon>
        <taxon>Pseudomonadati</taxon>
        <taxon>Pseudomonadota</taxon>
        <taxon>Gammaproteobacteria</taxon>
        <taxon>Lysobacterales</taxon>
        <taxon>Lysobacteraceae</taxon>
        <taxon>Luteimonas</taxon>
    </lineage>
</organism>
<dbReference type="RefSeq" id="WP_332078385.1">
    <property type="nucleotide sequence ID" value="NZ_JAZHBM010000002.1"/>
</dbReference>
<sequence length="153" mass="15483">MRHPRVSRPSLLCTMALVALSLSGCGSANGDAAPVAPAGNAAPPAAIATPAQPPTHDAVRFTSGTSYAATGAQAEIALSVSDARARDVLEQIATASGVPLDIADGVTLDHTVSLHFDGMPLSAVLTLLGQDANAEITAEPDAIRVRPRATPTR</sequence>